<proteinExistence type="predicted"/>
<name>A0A9P4QZN8_9PLEO</name>
<keyword evidence="2" id="KW-1185">Reference proteome</keyword>
<dbReference type="AlphaFoldDB" id="A0A9P4QZN8"/>
<reference evidence="1" key="1">
    <citation type="journal article" date="2020" name="Stud. Mycol.">
        <title>101 Dothideomycetes genomes: a test case for predicting lifestyles and emergence of pathogens.</title>
        <authorList>
            <person name="Haridas S."/>
            <person name="Albert R."/>
            <person name="Binder M."/>
            <person name="Bloem J."/>
            <person name="Labutti K."/>
            <person name="Salamov A."/>
            <person name="Andreopoulos B."/>
            <person name="Baker S."/>
            <person name="Barry K."/>
            <person name="Bills G."/>
            <person name="Bluhm B."/>
            <person name="Cannon C."/>
            <person name="Castanera R."/>
            <person name="Culley D."/>
            <person name="Daum C."/>
            <person name="Ezra D."/>
            <person name="Gonzalez J."/>
            <person name="Henrissat B."/>
            <person name="Kuo A."/>
            <person name="Liang C."/>
            <person name="Lipzen A."/>
            <person name="Lutzoni F."/>
            <person name="Magnuson J."/>
            <person name="Mondo S."/>
            <person name="Nolan M."/>
            <person name="Ohm R."/>
            <person name="Pangilinan J."/>
            <person name="Park H.-J."/>
            <person name="Ramirez L."/>
            <person name="Alfaro M."/>
            <person name="Sun H."/>
            <person name="Tritt A."/>
            <person name="Yoshinaga Y."/>
            <person name="Zwiers L.-H."/>
            <person name="Turgeon B."/>
            <person name="Goodwin S."/>
            <person name="Spatafora J."/>
            <person name="Crous P."/>
            <person name="Grigoriev I."/>
        </authorList>
    </citation>
    <scope>NUCLEOTIDE SEQUENCE</scope>
    <source>
        <strain evidence="1">CBS 125425</strain>
    </source>
</reference>
<organism evidence="1 2">
    <name type="scientific">Polyplosphaeria fusca</name>
    <dbReference type="NCBI Taxonomy" id="682080"/>
    <lineage>
        <taxon>Eukaryota</taxon>
        <taxon>Fungi</taxon>
        <taxon>Dikarya</taxon>
        <taxon>Ascomycota</taxon>
        <taxon>Pezizomycotina</taxon>
        <taxon>Dothideomycetes</taxon>
        <taxon>Pleosporomycetidae</taxon>
        <taxon>Pleosporales</taxon>
        <taxon>Tetraplosphaeriaceae</taxon>
        <taxon>Polyplosphaeria</taxon>
    </lineage>
</organism>
<sequence>MVQRAKVVPAPHARPSPALVLASTLRGSSAEHRGRQLGRAAAEPADSCCRDIYARCEQLDGCCSRARVQLQALAAKAI</sequence>
<protein>
    <submittedName>
        <fullName evidence="1">Uncharacterized protein</fullName>
    </submittedName>
</protein>
<accession>A0A9P4QZN8</accession>
<evidence type="ECO:0000313" key="1">
    <source>
        <dbReference type="EMBL" id="KAF2735425.1"/>
    </source>
</evidence>
<evidence type="ECO:0000313" key="2">
    <source>
        <dbReference type="Proteomes" id="UP000799444"/>
    </source>
</evidence>
<comment type="caution">
    <text evidence="1">The sequence shown here is derived from an EMBL/GenBank/DDBJ whole genome shotgun (WGS) entry which is preliminary data.</text>
</comment>
<dbReference type="EMBL" id="ML996136">
    <property type="protein sequence ID" value="KAF2735425.1"/>
    <property type="molecule type" value="Genomic_DNA"/>
</dbReference>
<dbReference type="Proteomes" id="UP000799444">
    <property type="component" value="Unassembled WGS sequence"/>
</dbReference>
<gene>
    <name evidence="1" type="ORF">EJ04DRAFT_511827</name>
</gene>